<dbReference type="RefSeq" id="WP_190927682.1">
    <property type="nucleotide sequence ID" value="NZ_JACXAC010000006.1"/>
</dbReference>
<protein>
    <recommendedName>
        <fullName evidence="4">DUF4251 domain-containing protein</fullName>
    </recommendedName>
</protein>
<evidence type="ECO:0000313" key="3">
    <source>
        <dbReference type="Proteomes" id="UP000606003"/>
    </source>
</evidence>
<evidence type="ECO:0000256" key="1">
    <source>
        <dbReference type="SAM" id="SignalP"/>
    </source>
</evidence>
<dbReference type="Proteomes" id="UP000606003">
    <property type="component" value="Unassembled WGS sequence"/>
</dbReference>
<organism evidence="2 3">
    <name type="scientific">Hymenobacter armeniacus</name>
    <dbReference type="NCBI Taxonomy" id="2771358"/>
    <lineage>
        <taxon>Bacteria</taxon>
        <taxon>Pseudomonadati</taxon>
        <taxon>Bacteroidota</taxon>
        <taxon>Cytophagia</taxon>
        <taxon>Cytophagales</taxon>
        <taxon>Hymenobacteraceae</taxon>
        <taxon>Hymenobacter</taxon>
    </lineage>
</organism>
<feature type="signal peptide" evidence="1">
    <location>
        <begin position="1"/>
        <end position="20"/>
    </location>
</feature>
<sequence length="179" mass="19115">MLKSMLFLAGALLVGSAARAQAPAAEVKALTARLNQLLADPTSPDEHTKVRVSLAGCGFRQTIRKYRTPDHASTTNIAVSNSKNGSSWGFKSNENVEMELTLAQEWAEVGTVTYAAKEDEGGRRYYDLVVKRRDGADGKAPSGIAATITLALHTGSEQEVAALVKRLEAVRGQCVGRKG</sequence>
<evidence type="ECO:0008006" key="4">
    <source>
        <dbReference type="Google" id="ProtNLM"/>
    </source>
</evidence>
<feature type="chain" id="PRO_5045049310" description="DUF4251 domain-containing protein" evidence="1">
    <location>
        <begin position="21"/>
        <end position="179"/>
    </location>
</feature>
<proteinExistence type="predicted"/>
<keyword evidence="1" id="KW-0732">Signal</keyword>
<dbReference type="EMBL" id="JACXAC010000006">
    <property type="protein sequence ID" value="MBD2724176.1"/>
    <property type="molecule type" value="Genomic_DNA"/>
</dbReference>
<evidence type="ECO:0000313" key="2">
    <source>
        <dbReference type="EMBL" id="MBD2724176.1"/>
    </source>
</evidence>
<keyword evidence="3" id="KW-1185">Reference proteome</keyword>
<accession>A0ABR8JW33</accession>
<comment type="caution">
    <text evidence="2">The sequence shown here is derived from an EMBL/GenBank/DDBJ whole genome shotgun (WGS) entry which is preliminary data.</text>
</comment>
<reference evidence="2 3" key="1">
    <citation type="submission" date="2020-09" db="EMBL/GenBank/DDBJ databases">
        <authorList>
            <person name="Kim M.K."/>
        </authorList>
    </citation>
    <scope>NUCLEOTIDE SEQUENCE [LARGE SCALE GENOMIC DNA]</scope>
    <source>
        <strain evidence="2 3">BT189</strain>
    </source>
</reference>
<name>A0ABR8JW33_9BACT</name>
<gene>
    <name evidence="2" type="ORF">IC234_18760</name>
</gene>